<dbReference type="Proteomes" id="UP000576082">
    <property type="component" value="Unassembled WGS sequence"/>
</dbReference>
<accession>A0A7X9XD29</accession>
<organism evidence="1 2">
    <name type="scientific">Flammeovirga aprica JL-4</name>
    <dbReference type="NCBI Taxonomy" id="694437"/>
    <lineage>
        <taxon>Bacteria</taxon>
        <taxon>Pseudomonadati</taxon>
        <taxon>Bacteroidota</taxon>
        <taxon>Cytophagia</taxon>
        <taxon>Cytophagales</taxon>
        <taxon>Flammeovirgaceae</taxon>
        <taxon>Flammeovirga</taxon>
    </lineage>
</organism>
<evidence type="ECO:0008006" key="3">
    <source>
        <dbReference type="Google" id="ProtNLM"/>
    </source>
</evidence>
<dbReference type="InterPro" id="IPR012337">
    <property type="entry name" value="RNaseH-like_sf"/>
</dbReference>
<dbReference type="SUPFAM" id="SSF53098">
    <property type="entry name" value="Ribonuclease H-like"/>
    <property type="match status" value="1"/>
</dbReference>
<reference evidence="1 2" key="1">
    <citation type="submission" date="2020-04" db="EMBL/GenBank/DDBJ databases">
        <title>Flammeovirga sp. SR4, a novel species isolated from seawater.</title>
        <authorList>
            <person name="Wang X."/>
        </authorList>
    </citation>
    <scope>NUCLEOTIDE SEQUENCE [LARGE SCALE GENOMIC DNA]</scope>
    <source>
        <strain evidence="1 2">ATCC 23126</strain>
    </source>
</reference>
<evidence type="ECO:0000313" key="2">
    <source>
        <dbReference type="Proteomes" id="UP000576082"/>
    </source>
</evidence>
<gene>
    <name evidence="1" type="ORF">HHU12_30695</name>
</gene>
<comment type="caution">
    <text evidence="1">The sequence shown here is derived from an EMBL/GenBank/DDBJ whole genome shotgun (WGS) entry which is preliminary data.</text>
</comment>
<protein>
    <recommendedName>
        <fullName evidence="3">IS4 family transposase</fullName>
    </recommendedName>
</protein>
<dbReference type="EMBL" id="JABANE010000155">
    <property type="protein sequence ID" value="NME72370.1"/>
    <property type="molecule type" value="Genomic_DNA"/>
</dbReference>
<dbReference type="AlphaFoldDB" id="A0A7X9XD29"/>
<proteinExistence type="predicted"/>
<name>A0A7X9XD29_9BACT</name>
<keyword evidence="2" id="KW-1185">Reference proteome</keyword>
<evidence type="ECO:0000313" key="1">
    <source>
        <dbReference type="EMBL" id="NME72370.1"/>
    </source>
</evidence>
<dbReference type="RefSeq" id="WP_169660564.1">
    <property type="nucleotide sequence ID" value="NZ_JABANE010000155.1"/>
</dbReference>
<sequence length="258" mass="30502">MTEYTSLFETLSKTLTLNKARLTCLCCIILSLLKVQTVNFNRLSQGFSSSAKLESKLRRIQRFFSEFELDENAFSLLLLKMLPIQGKLQLSLDRTNWKFGQLNINILYLSVIYEGVGLPILWTVLGNKRGNSNEKEREELFNRFHHLFDLSIIEYITADREFIGGKWWDYLVHHKIPFYIRFRDNFDLTLKGGKVIKGHWILRTQKLNTPYFHPSIVTVNNVYVYFSGMKYYEKGELQFLMIASYNQVDQSFEIYKNR</sequence>